<comment type="caution">
    <text evidence="4">The sequence shown here is derived from an EMBL/GenBank/DDBJ whole genome shotgun (WGS) entry which is preliminary data.</text>
</comment>
<dbReference type="GO" id="GO:0004016">
    <property type="term" value="F:adenylate cyclase activity"/>
    <property type="evidence" value="ECO:0007669"/>
    <property type="project" value="TreeGrafter"/>
</dbReference>
<dbReference type="InterPro" id="IPR036388">
    <property type="entry name" value="WH-like_DNA-bd_sf"/>
</dbReference>
<sequence length="847" mass="89826">MLYGRAAEVAAIGEFLAGEHGRVLVLRGEDGIGKTALIEHAVARATEATVLRCRGAMFEAMLPYSGLTMLLRDLMGGLDGLPAPQRTALAVAFGLEAGPPPEAMFIGLAVLTLLAEAAAERPVLIVVDDAEWWDPDSSAALLFAVRRMSAENVALLMATERPDIAAGFGELILERLSPVDAAALLDAHAELSPGLRYRVLTEARGNPLALLELPRVVTGEDAIELKGRLARVFATPVPEEARLVLLVAARGARPELVARAAEAMGAGPANLAAARATGLLTDRMELRHPLVRHAIPSTAAEDHEAHRAIAEVSTDPDERAYHRGMADLGHREDVAAELEAAAGRVAARGALASARTYYIAAAERSPDRDAANRRNLSAAELDLAAGRHDIAEGDLARMMPPYPPEVRARVTGVRAAIAMLNGDSTRSFAMAMEETARPDTPPEAASLLMCALMAAWYSGEDALAALGERLAGVPGADAEFVSAALRGRVGSLPEAVAAAGDIAVARLLIMCGIGLTTGQDAEARVIITGLLERIRAEGAAGLLPTALFFLAEADVFAGRHEEARAGADEARRLARDTGQRHWEGQFAALGAYLAGIQGREEECRRLSALVFGLPGEPGGAWARAGLARLHLGAGRPGEAFAELDGVVHRPELCMLRAVPDLAEAAVRLGEPERAAGAVAFFEAWAGAVDRAWAWALVERCRALLAGEPEAHYLAALDWHGKDRRAGEEARTLLLYGEWLRRAKRKGDARERLTAALEIFERQGAEPWARRAREELTATGAAVPSTAPDPLAGLTPQESRIVRLAAEGLSNKDIAATLFLSPRTVGYHLYKAYPKLGVLSRGELAGAI</sequence>
<dbReference type="RefSeq" id="WP_285664874.1">
    <property type="nucleotide sequence ID" value="NZ_BSTX01000003.1"/>
</dbReference>
<dbReference type="InterPro" id="IPR041664">
    <property type="entry name" value="AAA_16"/>
</dbReference>
<dbReference type="PANTHER" id="PTHR16305:SF35">
    <property type="entry name" value="TRANSCRIPTIONAL ACTIVATOR DOMAIN"/>
    <property type="match status" value="1"/>
</dbReference>
<accession>A0A9W6SPY1</accession>
<organism evidence="4 5">
    <name type="scientific">Actinorhabdospora filicis</name>
    <dbReference type="NCBI Taxonomy" id="1785913"/>
    <lineage>
        <taxon>Bacteria</taxon>
        <taxon>Bacillati</taxon>
        <taxon>Actinomycetota</taxon>
        <taxon>Actinomycetes</taxon>
        <taxon>Micromonosporales</taxon>
        <taxon>Micromonosporaceae</taxon>
        <taxon>Actinorhabdospora</taxon>
    </lineage>
</organism>
<proteinExistence type="predicted"/>
<dbReference type="GO" id="GO:0005737">
    <property type="term" value="C:cytoplasm"/>
    <property type="evidence" value="ECO:0007669"/>
    <property type="project" value="TreeGrafter"/>
</dbReference>
<dbReference type="AlphaFoldDB" id="A0A9W6SPY1"/>
<dbReference type="Gene3D" id="3.40.50.300">
    <property type="entry name" value="P-loop containing nucleotide triphosphate hydrolases"/>
    <property type="match status" value="1"/>
</dbReference>
<dbReference type="InterPro" id="IPR016032">
    <property type="entry name" value="Sig_transdc_resp-reg_C-effctor"/>
</dbReference>
<dbReference type="InterPro" id="IPR027417">
    <property type="entry name" value="P-loop_NTPase"/>
</dbReference>
<dbReference type="PROSITE" id="PS50043">
    <property type="entry name" value="HTH_LUXR_2"/>
    <property type="match status" value="1"/>
</dbReference>
<dbReference type="EMBL" id="BSTX01000003">
    <property type="protein sequence ID" value="GLZ79727.1"/>
    <property type="molecule type" value="Genomic_DNA"/>
</dbReference>
<dbReference type="CDD" id="cd06170">
    <property type="entry name" value="LuxR_C_like"/>
    <property type="match status" value="1"/>
</dbReference>
<dbReference type="SUPFAM" id="SSF46894">
    <property type="entry name" value="C-terminal effector domain of the bipartite response regulators"/>
    <property type="match status" value="1"/>
</dbReference>
<name>A0A9W6SPY1_9ACTN</name>
<dbReference type="SUPFAM" id="SSF52540">
    <property type="entry name" value="P-loop containing nucleoside triphosphate hydrolases"/>
    <property type="match status" value="1"/>
</dbReference>
<dbReference type="PRINTS" id="PR00038">
    <property type="entry name" value="HTHLUXR"/>
</dbReference>
<keyword evidence="2" id="KW-0067">ATP-binding</keyword>
<dbReference type="GO" id="GO:0005524">
    <property type="term" value="F:ATP binding"/>
    <property type="evidence" value="ECO:0007669"/>
    <property type="project" value="UniProtKB-KW"/>
</dbReference>
<dbReference type="Proteomes" id="UP001165079">
    <property type="component" value="Unassembled WGS sequence"/>
</dbReference>
<reference evidence="4" key="1">
    <citation type="submission" date="2023-03" db="EMBL/GenBank/DDBJ databases">
        <title>Actinorhabdospora filicis NBRC 111898.</title>
        <authorList>
            <person name="Ichikawa N."/>
            <person name="Sato H."/>
            <person name="Tonouchi N."/>
        </authorList>
    </citation>
    <scope>NUCLEOTIDE SEQUENCE</scope>
    <source>
        <strain evidence="4">NBRC 111898</strain>
    </source>
</reference>
<evidence type="ECO:0000256" key="1">
    <source>
        <dbReference type="ARBA" id="ARBA00022741"/>
    </source>
</evidence>
<feature type="domain" description="HTH luxR-type" evidence="3">
    <location>
        <begin position="786"/>
        <end position="847"/>
    </location>
</feature>
<dbReference type="PANTHER" id="PTHR16305">
    <property type="entry name" value="TESTICULAR SOLUBLE ADENYLYL CYCLASE"/>
    <property type="match status" value="1"/>
</dbReference>
<dbReference type="GO" id="GO:0006355">
    <property type="term" value="P:regulation of DNA-templated transcription"/>
    <property type="evidence" value="ECO:0007669"/>
    <property type="project" value="InterPro"/>
</dbReference>
<gene>
    <name evidence="4" type="ORF">Afil01_45340</name>
</gene>
<evidence type="ECO:0000259" key="3">
    <source>
        <dbReference type="PROSITE" id="PS50043"/>
    </source>
</evidence>
<evidence type="ECO:0000313" key="5">
    <source>
        <dbReference type="Proteomes" id="UP001165079"/>
    </source>
</evidence>
<protein>
    <submittedName>
        <fullName evidence="4">LuxR family transcriptional regulator</fullName>
    </submittedName>
</protein>
<dbReference type="Gene3D" id="1.10.10.10">
    <property type="entry name" value="Winged helix-like DNA-binding domain superfamily/Winged helix DNA-binding domain"/>
    <property type="match status" value="1"/>
</dbReference>
<keyword evidence="5" id="KW-1185">Reference proteome</keyword>
<evidence type="ECO:0000313" key="4">
    <source>
        <dbReference type="EMBL" id="GLZ79727.1"/>
    </source>
</evidence>
<dbReference type="Pfam" id="PF13191">
    <property type="entry name" value="AAA_16"/>
    <property type="match status" value="1"/>
</dbReference>
<dbReference type="InterPro" id="IPR000792">
    <property type="entry name" value="Tscrpt_reg_LuxR_C"/>
</dbReference>
<dbReference type="GO" id="GO:0003677">
    <property type="term" value="F:DNA binding"/>
    <property type="evidence" value="ECO:0007669"/>
    <property type="project" value="InterPro"/>
</dbReference>
<dbReference type="SMART" id="SM00421">
    <property type="entry name" value="HTH_LUXR"/>
    <property type="match status" value="1"/>
</dbReference>
<keyword evidence="1" id="KW-0547">Nucleotide-binding</keyword>
<evidence type="ECO:0000256" key="2">
    <source>
        <dbReference type="ARBA" id="ARBA00022840"/>
    </source>
</evidence>
<dbReference type="Pfam" id="PF00196">
    <property type="entry name" value="GerE"/>
    <property type="match status" value="1"/>
</dbReference>